<dbReference type="InterPro" id="IPR013974">
    <property type="entry name" value="SAF"/>
</dbReference>
<feature type="domain" description="SAF" evidence="4">
    <location>
        <begin position="18"/>
        <end position="88"/>
    </location>
</feature>
<dbReference type="InterPro" id="IPR017654">
    <property type="entry name" value="GarD-like"/>
</dbReference>
<keyword evidence="6" id="KW-1185">Reference proteome</keyword>
<evidence type="ECO:0000259" key="4">
    <source>
        <dbReference type="SMART" id="SM00858"/>
    </source>
</evidence>
<dbReference type="RefSeq" id="WP_313873871.1">
    <property type="nucleotide sequence ID" value="NZ_JAVBIK010000001.1"/>
</dbReference>
<dbReference type="Pfam" id="PF04295">
    <property type="entry name" value="GD_AH_second"/>
    <property type="match status" value="1"/>
</dbReference>
<dbReference type="Gene3D" id="2.30.130.110">
    <property type="match status" value="1"/>
</dbReference>
<dbReference type="NCBIfam" id="TIGR03248">
    <property type="entry name" value="galactar-dH20"/>
    <property type="match status" value="1"/>
</dbReference>
<dbReference type="PANTHER" id="PTHR30536">
    <property type="entry name" value="ALTRONATE/GALACTARATE DEHYDRATASE"/>
    <property type="match status" value="1"/>
</dbReference>
<dbReference type="EC" id="4.2.1.42" evidence="3"/>
<protein>
    <recommendedName>
        <fullName evidence="3">Galactarate dehydratase</fullName>
        <ecNumber evidence="3">4.2.1.42</ecNumber>
    </recommendedName>
</protein>
<organism evidence="5 6">
    <name type="scientific">Rhodoferax potami</name>
    <dbReference type="NCBI Taxonomy" id="3068338"/>
    <lineage>
        <taxon>Bacteria</taxon>
        <taxon>Pseudomonadati</taxon>
        <taxon>Pseudomonadota</taxon>
        <taxon>Betaproteobacteria</taxon>
        <taxon>Burkholderiales</taxon>
        <taxon>Comamonadaceae</taxon>
        <taxon>Rhodoferax</taxon>
    </lineage>
</organism>
<dbReference type="CDD" id="cd11613">
    <property type="entry name" value="SAF_AH_GD"/>
    <property type="match status" value="1"/>
</dbReference>
<dbReference type="GO" id="GO:0008867">
    <property type="term" value="F:galactarate dehydratase activity"/>
    <property type="evidence" value="ECO:0007669"/>
    <property type="project" value="UniProtKB-EC"/>
</dbReference>
<evidence type="ECO:0000313" key="5">
    <source>
        <dbReference type="EMBL" id="MDT7518089.1"/>
    </source>
</evidence>
<comment type="similarity">
    <text evidence="1">Belongs to the UxaA family.</text>
</comment>
<gene>
    <name evidence="5" type="primary">garD</name>
    <name evidence="5" type="ORF">RAE19_04965</name>
</gene>
<dbReference type="SMART" id="SM00858">
    <property type="entry name" value="SAF"/>
    <property type="match status" value="1"/>
</dbReference>
<keyword evidence="2 5" id="KW-0456">Lyase</keyword>
<dbReference type="InterPro" id="IPR007392">
    <property type="entry name" value="GD_AH_second"/>
</dbReference>
<evidence type="ECO:0000256" key="3">
    <source>
        <dbReference type="NCBIfam" id="TIGR03248"/>
    </source>
</evidence>
<dbReference type="Pfam" id="PF20629">
    <property type="entry name" value="GD_AH_C"/>
    <property type="match status" value="1"/>
</dbReference>
<evidence type="ECO:0000313" key="6">
    <source>
        <dbReference type="Proteomes" id="UP001321700"/>
    </source>
</evidence>
<sequence length="536" mass="57238">MSAPNPRPPLTIRMHTADNVAIVANDGGLPAGTVLPDGLTLVDRVPQGHKVALVGIAKDAAVLRYNVPIGYALQDIPAGAWVHERLLHMPAARSLTDLPRATAAAWNAEPLEGYTFEGYRNADGSVGTRNILAITTTVQCVAGVVDFAVQRIKEQLLPRYPNVDDVIGLEHSYGCGVAIDAPDAIIPIRTLRNISKNPNFGGEVMVVSLGCEKLQPERLFPPAQRAIEIVAARADSTRATDTIGTQTASDLDVVCLQAEQHVGFMSMIDSVLASAVPHLERLNARRRETVPASELVVGVQCGGSDAFSGVTANPAVGYCTDLLVRAGATVMFSETTEVRDAIEQMTARATTPEIADAMAREMAWYDAYLDRGQADRSANTTPGNKAGGLSNIVEKAMGSIIKSGTAPISGVLSPGEKLQHKGLHYAATPASDFICGTLQLAAGMNLHVFTTGRGTPYGLAEVPVIKVATRTDLARRWHDLMDVNAGRIADGDATIEDTGWELFHLMLEVASGRKKTWAEHWKLHNSLVLFNPAPIT</sequence>
<reference evidence="5 6" key="1">
    <citation type="submission" date="2023-08" db="EMBL/GenBank/DDBJ databases">
        <title>Rhodoferax potami sp. nov. and Rhodoferax mekongensis sp. nov., isolated from the Mekong River in Thailand.</title>
        <authorList>
            <person name="Kitikhun S."/>
            <person name="Charoenyingcharoen P."/>
            <person name="Siriarchawattana P."/>
            <person name="Likhitrattanapisal S."/>
            <person name="Nilsakha T."/>
            <person name="Chanpet A."/>
            <person name="Rattanawaree P."/>
            <person name="Ingsriswang S."/>
        </authorList>
    </citation>
    <scope>NUCLEOTIDE SEQUENCE [LARGE SCALE GENOMIC DNA]</scope>
    <source>
        <strain evidence="5 6">TBRC 17660</strain>
    </source>
</reference>
<evidence type="ECO:0000256" key="1">
    <source>
        <dbReference type="ARBA" id="ARBA00010986"/>
    </source>
</evidence>
<comment type="caution">
    <text evidence="5">The sequence shown here is derived from an EMBL/GenBank/DDBJ whole genome shotgun (WGS) entry which is preliminary data.</text>
</comment>
<accession>A0ABU3KJY8</accession>
<proteinExistence type="inferred from homology"/>
<dbReference type="EMBL" id="JAVBIK010000001">
    <property type="protein sequence ID" value="MDT7518089.1"/>
    <property type="molecule type" value="Genomic_DNA"/>
</dbReference>
<evidence type="ECO:0000256" key="2">
    <source>
        <dbReference type="ARBA" id="ARBA00023239"/>
    </source>
</evidence>
<dbReference type="Proteomes" id="UP001321700">
    <property type="component" value="Unassembled WGS sequence"/>
</dbReference>
<dbReference type="PANTHER" id="PTHR30536:SF1">
    <property type="entry name" value="GALACTARATE DEHYDRATASE (L-THREO-FORMING)"/>
    <property type="match status" value="1"/>
</dbReference>
<name>A0ABU3KJY8_9BURK</name>
<dbReference type="InterPro" id="IPR052172">
    <property type="entry name" value="UxaA_altronate/galactarate_dh"/>
</dbReference>
<dbReference type="InterPro" id="IPR044144">
    <property type="entry name" value="SAF_UxaA/GarD"/>
</dbReference>
<dbReference type="InterPro" id="IPR048332">
    <property type="entry name" value="GD_AH_C"/>
</dbReference>
<dbReference type="Pfam" id="PF08666">
    <property type="entry name" value="SAF"/>
    <property type="match status" value="1"/>
</dbReference>